<dbReference type="Gene3D" id="1.10.260.50">
    <property type="match status" value="1"/>
</dbReference>
<evidence type="ECO:0000256" key="7">
    <source>
        <dbReference type="ARBA" id="ARBA00023014"/>
    </source>
</evidence>
<dbReference type="PANTHER" id="PTHR11601">
    <property type="entry name" value="CYSTEINE DESULFURYLASE FAMILY MEMBER"/>
    <property type="match status" value="1"/>
</dbReference>
<dbReference type="PANTHER" id="PTHR11601:SF34">
    <property type="entry name" value="CYSTEINE DESULFURASE"/>
    <property type="match status" value="1"/>
</dbReference>
<dbReference type="Gene3D" id="3.90.1150.10">
    <property type="entry name" value="Aspartate Aminotransferase, domain 1"/>
    <property type="match status" value="1"/>
</dbReference>
<keyword evidence="6" id="KW-0408">Iron</keyword>
<evidence type="ECO:0000256" key="3">
    <source>
        <dbReference type="ARBA" id="ARBA00022679"/>
    </source>
</evidence>
<evidence type="ECO:0000256" key="2">
    <source>
        <dbReference type="ARBA" id="ARBA00006490"/>
    </source>
</evidence>
<evidence type="ECO:0000256" key="6">
    <source>
        <dbReference type="ARBA" id="ARBA00023004"/>
    </source>
</evidence>
<dbReference type="InterPro" id="IPR015422">
    <property type="entry name" value="PyrdxlP-dep_Trfase_small"/>
</dbReference>
<dbReference type="GO" id="GO:0031071">
    <property type="term" value="F:cysteine desulfurase activity"/>
    <property type="evidence" value="ECO:0007669"/>
    <property type="project" value="UniProtKB-EC"/>
</dbReference>
<evidence type="ECO:0000313" key="9">
    <source>
        <dbReference type="EMBL" id="VAW32674.1"/>
    </source>
</evidence>
<evidence type="ECO:0000256" key="5">
    <source>
        <dbReference type="ARBA" id="ARBA00022898"/>
    </source>
</evidence>
<comment type="cofactor">
    <cofactor evidence="1">
        <name>pyridoxal 5'-phosphate</name>
        <dbReference type="ChEBI" id="CHEBI:597326"/>
    </cofactor>
</comment>
<organism evidence="9">
    <name type="scientific">hydrothermal vent metagenome</name>
    <dbReference type="NCBI Taxonomy" id="652676"/>
    <lineage>
        <taxon>unclassified sequences</taxon>
        <taxon>metagenomes</taxon>
        <taxon>ecological metagenomes</taxon>
    </lineage>
</organism>
<sequence length="390" mass="42218">MIKKKRVYLDFVASAPVSDNAKRAFLRALSAFGNPSSAHADGATARFILEDARNIIARIVEAKTDDVLFTSGATEANAIAIRGHVQALMQSNRDAHDIHVLYSPTSHSSIVKTAESLRSLGVCVEKIPLTKNGIVDTGALASMLREQTALVSMDAVCGETGIIGNSREVRRVLEKANMKKRALLHVDASQAPCTERLTRSHWGADMLVLDAQKVGGVRGVGAIIAHRTIPFTPLFEGGGQERGVRSGTPPVALAVAFATALKEVTNGREKFRARAEGARTKLLKVLNTIQNCVVNEGKNNAPNILNFSLIGRDTDYLLALLDEAGFSVSTKSACESDTQGSRVIKELTGDDSRSWSTLRVSWGPSESVRDILRFSKVLLREVTFLDENRI</sequence>
<accession>A0A3B0VM32</accession>
<dbReference type="GO" id="GO:0046872">
    <property type="term" value="F:metal ion binding"/>
    <property type="evidence" value="ECO:0007669"/>
    <property type="project" value="UniProtKB-KW"/>
</dbReference>
<evidence type="ECO:0000256" key="1">
    <source>
        <dbReference type="ARBA" id="ARBA00001933"/>
    </source>
</evidence>
<dbReference type="Gene3D" id="3.40.640.10">
    <property type="entry name" value="Type I PLP-dependent aspartate aminotransferase-like (Major domain)"/>
    <property type="match status" value="1"/>
</dbReference>
<evidence type="ECO:0000259" key="8">
    <source>
        <dbReference type="Pfam" id="PF00266"/>
    </source>
</evidence>
<dbReference type="InterPro" id="IPR016454">
    <property type="entry name" value="Cysteine_dSase"/>
</dbReference>
<keyword evidence="3 9" id="KW-0808">Transferase</keyword>
<proteinExistence type="inferred from homology"/>
<dbReference type="AlphaFoldDB" id="A0A3B0VM32"/>
<dbReference type="InterPro" id="IPR015424">
    <property type="entry name" value="PyrdxlP-dep_Trfase"/>
</dbReference>
<protein>
    <submittedName>
        <fullName evidence="9">Cysteine desulfurase</fullName>
        <ecNumber evidence="9">2.8.1.7</ecNumber>
    </submittedName>
</protein>
<keyword evidence="4" id="KW-0479">Metal-binding</keyword>
<evidence type="ECO:0000256" key="4">
    <source>
        <dbReference type="ARBA" id="ARBA00022723"/>
    </source>
</evidence>
<dbReference type="InterPro" id="IPR000192">
    <property type="entry name" value="Aminotrans_V_dom"/>
</dbReference>
<comment type="similarity">
    <text evidence="2">Belongs to the class-V pyridoxal-phosphate-dependent aminotransferase family. NifS/IscS subfamily.</text>
</comment>
<name>A0A3B0VM32_9ZZZZ</name>
<dbReference type="InterPro" id="IPR015421">
    <property type="entry name" value="PyrdxlP-dep_Trfase_major"/>
</dbReference>
<reference evidence="9" key="1">
    <citation type="submission" date="2018-06" db="EMBL/GenBank/DDBJ databases">
        <authorList>
            <person name="Zhirakovskaya E."/>
        </authorList>
    </citation>
    <scope>NUCLEOTIDE SEQUENCE</scope>
</reference>
<dbReference type="PIRSF" id="PIRSF005572">
    <property type="entry name" value="NifS"/>
    <property type="match status" value="1"/>
</dbReference>
<dbReference type="EC" id="2.8.1.7" evidence="9"/>
<keyword evidence="5" id="KW-0663">Pyridoxal phosphate</keyword>
<dbReference type="Pfam" id="PF00266">
    <property type="entry name" value="Aminotran_5"/>
    <property type="match status" value="1"/>
</dbReference>
<keyword evidence="7" id="KW-0411">Iron-sulfur</keyword>
<dbReference type="EMBL" id="UOEV01000062">
    <property type="protein sequence ID" value="VAW32674.1"/>
    <property type="molecule type" value="Genomic_DNA"/>
</dbReference>
<feature type="domain" description="Aminotransferase class V" evidence="8">
    <location>
        <begin position="7"/>
        <end position="373"/>
    </location>
</feature>
<dbReference type="GO" id="GO:0051536">
    <property type="term" value="F:iron-sulfur cluster binding"/>
    <property type="evidence" value="ECO:0007669"/>
    <property type="project" value="UniProtKB-KW"/>
</dbReference>
<gene>
    <name evidence="9" type="ORF">MNBD_CPR01-535</name>
</gene>
<dbReference type="SUPFAM" id="SSF53383">
    <property type="entry name" value="PLP-dependent transferases"/>
    <property type="match status" value="1"/>
</dbReference>